<dbReference type="AlphaFoldDB" id="A0A2P5DZ47"/>
<dbReference type="GO" id="GO:0010427">
    <property type="term" value="F:abscisic acid binding"/>
    <property type="evidence" value="ECO:0007669"/>
    <property type="project" value="InterPro"/>
</dbReference>
<dbReference type="STRING" id="3476.A0A2P5DZ47"/>
<gene>
    <name evidence="3" type="ORF">PanWU01x14_018270</name>
</gene>
<dbReference type="Proteomes" id="UP000237105">
    <property type="component" value="Unassembled WGS sequence"/>
</dbReference>
<dbReference type="PANTHER" id="PTHR31338:SF16">
    <property type="entry name" value="POLYKETIDE CYCLASE_DEHYDRASE AND LIPID TRANSPORT SUPERFAMILY PROTEIN"/>
    <property type="match status" value="1"/>
</dbReference>
<keyword evidence="4" id="KW-1185">Reference proteome</keyword>
<evidence type="ECO:0000256" key="1">
    <source>
        <dbReference type="ARBA" id="ARBA00038242"/>
    </source>
</evidence>
<evidence type="ECO:0000313" key="4">
    <source>
        <dbReference type="Proteomes" id="UP000237105"/>
    </source>
</evidence>
<dbReference type="GO" id="GO:0004864">
    <property type="term" value="F:protein phosphatase inhibitor activity"/>
    <property type="evidence" value="ECO:0007669"/>
    <property type="project" value="InterPro"/>
</dbReference>
<feature type="domain" description="Bet v I/Major latex protein" evidence="2">
    <location>
        <begin position="2"/>
        <end position="153"/>
    </location>
</feature>
<dbReference type="InterPro" id="IPR024949">
    <property type="entry name" value="Bet_v_I_allergen"/>
</dbReference>
<reference evidence="4" key="1">
    <citation type="submission" date="2016-06" db="EMBL/GenBank/DDBJ databases">
        <title>Parallel loss of symbiosis genes in relatives of nitrogen-fixing non-legume Parasponia.</title>
        <authorList>
            <person name="Van Velzen R."/>
            <person name="Holmer R."/>
            <person name="Bu F."/>
            <person name="Rutten L."/>
            <person name="Van Zeijl A."/>
            <person name="Liu W."/>
            <person name="Santuari L."/>
            <person name="Cao Q."/>
            <person name="Sharma T."/>
            <person name="Shen D."/>
            <person name="Roswanjaya Y."/>
            <person name="Wardhani T."/>
            <person name="Kalhor M.S."/>
            <person name="Jansen J."/>
            <person name="Van den Hoogen J."/>
            <person name="Gungor B."/>
            <person name="Hartog M."/>
            <person name="Hontelez J."/>
            <person name="Verver J."/>
            <person name="Yang W.-C."/>
            <person name="Schijlen E."/>
            <person name="Repin R."/>
            <person name="Schilthuizen M."/>
            <person name="Schranz E."/>
            <person name="Heidstra R."/>
            <person name="Miyata K."/>
            <person name="Fedorova E."/>
            <person name="Kohlen W."/>
            <person name="Bisseling T."/>
            <person name="Smit S."/>
            <person name="Geurts R."/>
        </authorList>
    </citation>
    <scope>NUCLEOTIDE SEQUENCE [LARGE SCALE GENOMIC DNA]</scope>
    <source>
        <strain evidence="4">cv. WU1-14</strain>
    </source>
</reference>
<dbReference type="SMART" id="SM01037">
    <property type="entry name" value="Bet_v_1"/>
    <property type="match status" value="1"/>
</dbReference>
<dbReference type="SUPFAM" id="SSF55961">
    <property type="entry name" value="Bet v1-like"/>
    <property type="match status" value="1"/>
</dbReference>
<dbReference type="PRINTS" id="PR00634">
    <property type="entry name" value="BETALLERGEN"/>
</dbReference>
<dbReference type="CDD" id="cd07816">
    <property type="entry name" value="Bet_v1-like"/>
    <property type="match status" value="1"/>
</dbReference>
<evidence type="ECO:0000259" key="2">
    <source>
        <dbReference type="SMART" id="SM01037"/>
    </source>
</evidence>
<dbReference type="EMBL" id="JXTB01000008">
    <property type="protein sequence ID" value="PON78569.1"/>
    <property type="molecule type" value="Genomic_DNA"/>
</dbReference>
<dbReference type="InterPro" id="IPR052006">
    <property type="entry name" value="MLP-like"/>
</dbReference>
<proteinExistence type="inferred from homology"/>
<comment type="similarity">
    <text evidence="1">Belongs to the MLP family.</text>
</comment>
<dbReference type="Pfam" id="PF00407">
    <property type="entry name" value="Bet_v_1"/>
    <property type="match status" value="1"/>
</dbReference>
<dbReference type="GO" id="GO:0009738">
    <property type="term" value="P:abscisic acid-activated signaling pathway"/>
    <property type="evidence" value="ECO:0007669"/>
    <property type="project" value="InterPro"/>
</dbReference>
<evidence type="ECO:0000313" key="3">
    <source>
        <dbReference type="EMBL" id="PON78569.1"/>
    </source>
</evidence>
<accession>A0A2P5DZ47</accession>
<dbReference type="InterPro" id="IPR000916">
    <property type="entry name" value="Bet_v_I/MLP"/>
</dbReference>
<dbReference type="GO" id="GO:0038023">
    <property type="term" value="F:signaling receptor activity"/>
    <property type="evidence" value="ECO:0007669"/>
    <property type="project" value="InterPro"/>
</dbReference>
<dbReference type="GO" id="GO:0006952">
    <property type="term" value="P:defense response"/>
    <property type="evidence" value="ECO:0007669"/>
    <property type="project" value="InterPro"/>
</dbReference>
<dbReference type="PANTHER" id="PTHR31338">
    <property type="entry name" value="POLYKETIDE CYCLASE/DEHYDRASE AND LIPID TRANSPORT SUPERFAMILY PROTEIN"/>
    <property type="match status" value="1"/>
</dbReference>
<dbReference type="InterPro" id="IPR023393">
    <property type="entry name" value="START-like_dom_sf"/>
</dbReference>
<name>A0A2P5DZ47_PARAD</name>
<dbReference type="OrthoDB" id="1072116at2759"/>
<organism evidence="3 4">
    <name type="scientific">Parasponia andersonii</name>
    <name type="common">Sponia andersonii</name>
    <dbReference type="NCBI Taxonomy" id="3476"/>
    <lineage>
        <taxon>Eukaryota</taxon>
        <taxon>Viridiplantae</taxon>
        <taxon>Streptophyta</taxon>
        <taxon>Embryophyta</taxon>
        <taxon>Tracheophyta</taxon>
        <taxon>Spermatophyta</taxon>
        <taxon>Magnoliopsida</taxon>
        <taxon>eudicotyledons</taxon>
        <taxon>Gunneridae</taxon>
        <taxon>Pentapetalae</taxon>
        <taxon>rosids</taxon>
        <taxon>fabids</taxon>
        <taxon>Rosales</taxon>
        <taxon>Cannabaceae</taxon>
        <taxon>Parasponia</taxon>
    </lineage>
</organism>
<comment type="caution">
    <text evidence="3">The sequence shown here is derived from an EMBL/GenBank/DDBJ whole genome shotgun (WGS) entry which is preliminary data.</text>
</comment>
<protein>
    <submittedName>
        <fullName evidence="3">Bet v I type allergen</fullName>
    </submittedName>
</protein>
<sequence>MAQIAKLEFKFDIKSSAQGFYQIFKCKPYIFPKLCPNLIKDCQLINGNWDSVGSVRKWIYVSGGNSSEFHTEKIEAIDEKNKSVTCEMLEGGFTKLYKSYKYTVQALDKAEGGCIVKSTIEYEKQSEDVAPPNMYAEMGCVIYKDIDTYLINN</sequence>
<dbReference type="Gene3D" id="3.30.530.20">
    <property type="match status" value="1"/>
</dbReference>